<evidence type="ECO:0000256" key="2">
    <source>
        <dbReference type="ARBA" id="ARBA00022547"/>
    </source>
</evidence>
<dbReference type="InterPro" id="IPR008688">
    <property type="entry name" value="ATP_synth_Bsub_B/MI25"/>
</dbReference>
<dbReference type="GO" id="GO:0015078">
    <property type="term" value="F:proton transmembrane transporter activity"/>
    <property type="evidence" value="ECO:0007669"/>
    <property type="project" value="UniProtKB-UniRule"/>
</dbReference>
<evidence type="ECO:0000256" key="5">
    <source>
        <dbReference type="ARBA" id="ARBA00023065"/>
    </source>
</evidence>
<evidence type="ECO:0000256" key="6">
    <source>
        <dbReference type="ARBA" id="ARBA00023128"/>
    </source>
</evidence>
<dbReference type="AlphaFoldDB" id="A0A7S1BCK6"/>
<evidence type="ECO:0000256" key="7">
    <source>
        <dbReference type="ARBA" id="ARBA00023136"/>
    </source>
</evidence>
<dbReference type="Pfam" id="PF05405">
    <property type="entry name" value="Mt_ATP-synt_B"/>
    <property type="match status" value="1"/>
</dbReference>
<keyword evidence="2 8" id="KW-0138">CF(0)</keyword>
<keyword evidence="3 8" id="KW-0375">Hydrogen ion transport</keyword>
<dbReference type="GO" id="GO:0015986">
    <property type="term" value="P:proton motive force-driven ATP synthesis"/>
    <property type="evidence" value="ECO:0007669"/>
    <property type="project" value="UniProtKB-UniRule"/>
</dbReference>
<dbReference type="PANTHER" id="PTHR12733">
    <property type="entry name" value="MITOCHONDRIAL ATP SYNTHASE B CHAIN"/>
    <property type="match status" value="1"/>
</dbReference>
<comment type="subunit">
    <text evidence="8">F-type ATPases have 2 components, CF(1) - the catalytic core - and CF(0) - the membrane proton channel. CF(1) and CF(0) have multiple subunits.</text>
</comment>
<organism evidence="9">
    <name type="scientific">Corethron hystrix</name>
    <dbReference type="NCBI Taxonomy" id="216773"/>
    <lineage>
        <taxon>Eukaryota</taxon>
        <taxon>Sar</taxon>
        <taxon>Stramenopiles</taxon>
        <taxon>Ochrophyta</taxon>
        <taxon>Bacillariophyta</taxon>
        <taxon>Coscinodiscophyceae</taxon>
        <taxon>Corethrophycidae</taxon>
        <taxon>Corethrales</taxon>
        <taxon>Corethraceae</taxon>
        <taxon>Corethron</taxon>
    </lineage>
</organism>
<accession>A0A7S1BCK6</accession>
<evidence type="ECO:0000256" key="1">
    <source>
        <dbReference type="ARBA" id="ARBA00022448"/>
    </source>
</evidence>
<dbReference type="InterPro" id="IPR013837">
    <property type="entry name" value="ATP_synth_F0_suB"/>
</dbReference>
<evidence type="ECO:0000256" key="8">
    <source>
        <dbReference type="RuleBase" id="RU368017"/>
    </source>
</evidence>
<reference evidence="9" key="1">
    <citation type="submission" date="2021-01" db="EMBL/GenBank/DDBJ databases">
        <authorList>
            <person name="Corre E."/>
            <person name="Pelletier E."/>
            <person name="Niang G."/>
            <person name="Scheremetjew M."/>
            <person name="Finn R."/>
            <person name="Kale V."/>
            <person name="Holt S."/>
            <person name="Cochrane G."/>
            <person name="Meng A."/>
            <person name="Brown T."/>
            <person name="Cohen L."/>
        </authorList>
    </citation>
    <scope>NUCLEOTIDE SEQUENCE</scope>
    <source>
        <strain evidence="9">308</strain>
    </source>
</reference>
<evidence type="ECO:0000256" key="3">
    <source>
        <dbReference type="ARBA" id="ARBA00022781"/>
    </source>
</evidence>
<keyword evidence="6 8" id="KW-0496">Mitochondrion</keyword>
<comment type="similarity">
    <text evidence="8">Belongs to the eukaryotic ATPase B chain family.</text>
</comment>
<evidence type="ECO:0000313" key="9">
    <source>
        <dbReference type="EMBL" id="CAD8882097.1"/>
    </source>
</evidence>
<proteinExistence type="inferred from homology"/>
<comment type="subcellular location">
    <subcellularLocation>
        <location evidence="8">Mitochondrion</location>
    </subcellularLocation>
    <subcellularLocation>
        <location evidence="8">Mitochondrion inner membrane</location>
    </subcellularLocation>
</comment>
<keyword evidence="4 8" id="KW-0999">Mitochondrion inner membrane</keyword>
<dbReference type="GO" id="GO:0045259">
    <property type="term" value="C:proton-transporting ATP synthase complex"/>
    <property type="evidence" value="ECO:0007669"/>
    <property type="project" value="UniProtKB-KW"/>
</dbReference>
<comment type="function">
    <text evidence="8">Subunit b, of the mitochondrial membrane ATP synthase complex (F(1)F(0) ATP synthase or Complex V) that produces ATP from ADP in the presence of a proton gradient across the membrane which is generated by electron transport complexes of the respiratory chain. ATP synthase complex consist of a soluble F(1) head domain - the catalytic core - and a membrane F(1) domain - the membrane proton channel. These two domains are linked by a central stalk rotating inside the F(1) region and a stationary peripheral stalk. During catalysis, ATP synthesis in the catalytic domain of F(1) is coupled via a rotary mechanism of the central stalk subunits to proton translocation. In vivo, can only synthesize ATP although its ATP hydrolase activity can be activated artificially in vitro. Part of the complex F(0) domain. Part of the complex F(0) domain and the peripheric stalk, which acts as a stator to hold the catalytic alpha(3)beta(3) subcomplex and subunit a/ATP6 static relative to the rotary elements.</text>
</comment>
<keyword evidence="7 8" id="KW-0472">Membrane</keyword>
<evidence type="ECO:0000256" key="4">
    <source>
        <dbReference type="ARBA" id="ARBA00022792"/>
    </source>
</evidence>
<sequence length="330" mass="36285">MLRPTLTFARKAILNAQQSASAQRMAPRAMAFHASSPSKKDEEEYVAPTISLRVKPRTEESIAALQAETLANTSPSKGGLFGTGYNELYAYPLGIILGIPIICNDWFVLSAETQLLACFMTFSVAVWSQGGDAIRKTLEERAKAIIDEHGRLEGLNIEAMKELIDTHKKRVSMVEDVSALNDLRSELIEKISAARSMQLQYESNEDIERKLNMLVLAEANAEERAKTELVAEAKASVTEQMTESKSSKKAALDLAIDTIKGADSKKDPVKDLFSKFFTEKIATAKAGSGKTVKLSNADHADIMAEMAAFAKKEGLEEIEISYPKEVPMYK</sequence>
<dbReference type="GO" id="GO:0005743">
    <property type="term" value="C:mitochondrial inner membrane"/>
    <property type="evidence" value="ECO:0007669"/>
    <property type="project" value="UniProtKB-SubCell"/>
</dbReference>
<dbReference type="EMBL" id="HBFR01012841">
    <property type="protein sequence ID" value="CAD8882097.1"/>
    <property type="molecule type" value="Transcribed_RNA"/>
</dbReference>
<protein>
    <recommendedName>
        <fullName evidence="8">ATP synthase subunit b</fullName>
    </recommendedName>
</protein>
<name>A0A7S1BCK6_9STRA</name>
<gene>
    <name evidence="9" type="ORF">CHYS00102_LOCUS9285</name>
</gene>
<keyword evidence="5 8" id="KW-0406">Ion transport</keyword>
<dbReference type="PANTHER" id="PTHR12733:SF3">
    <property type="entry name" value="ATP SYNTHASE F(0) COMPLEX SUBUNIT B1, MITOCHONDRIAL"/>
    <property type="match status" value="1"/>
</dbReference>
<keyword evidence="1 8" id="KW-0813">Transport</keyword>